<evidence type="ECO:0000256" key="1">
    <source>
        <dbReference type="SAM" id="MobiDB-lite"/>
    </source>
</evidence>
<feature type="compositionally biased region" description="Basic and acidic residues" evidence="1">
    <location>
        <begin position="143"/>
        <end position="155"/>
    </location>
</feature>
<dbReference type="AlphaFoldDB" id="A0A7E6F958"/>
<sequence>MASENVQQRVSPTARVRKKAVFNWRVNYARSPQDTIIHQFIVEALTTLSKLVLLNGTVLSLNHCDDISTAQWFLSSCFVDLWYILELQTSVNMENEEKDTWTYLTHSGELNALNPDLGSLSSSSIEFIQDDTVHYGCRKRRGTSGDKAEGSADNKDEVEEEEEDEEDEAAAEEEDPIEFIDFPDNVSSNDFIPLRQLPLNQPELSASHSTEKASPLSLDGSEDSSESVTVLSVPNSDIENLPEDFWFDSDFELLNQQNFSDLAYLQLAARTGSGPNSSDQCDLKFRNSDLGNAICKNGISDASDADDECSNNAGSISAEEFEQNPPDSHLLSQTISTVSATPTPMNSSQSEISSLILNNQRSVPKWSCGFLIFLVLALGALHAISTHYYYGDNHFNIATDDPNLIQQMETVYQLNEQNKLLTKHVHSLKEELQNVLSSKHLLSEELHQMNNMLKNRISDLDVQIVELRQDISGVISKPETTDPFIVINEETDARPEDNEATKTTEFPSAPFTDDGASKKPDEGDERQRSTILVQKLEREIKRVELWKRLYFHKRCQSNDSSHSQNPRDVKSLNDLLKELSFTALNFSGNGTLTLEAVKELMSSSVVELSQKAQNWKNYISEKLQNFTAESQNWKKQQKQKGKSRPPFRNLDMYAQKMLNKLHATKEKLQNKFHKTLGKISSKLDSFLSKNNLGSFFNLRKPEPIEKPTQMEAKTTLGQYEGKDYRRRTEGGERSIGIKKSISKENSLQHDKYKENGKNPRRNIHVVNLRKETSFSNEYNRERSLNNEDNKVSSLTNEGNKENSWNNDYNANFQIFSPENIDELKKSKDESHRQNLGKNFKETDKKHKDGSKKKDHLNKGKNREFHKQEKREKRRLSNKEEGPHSHKDTITKQEHKRKNKNNEKVRLYKLNGKKKASFQVKEQKDHFGKQNGKRKKRPGRQTIKGKYQSENFERKQIKKKRRSDPNRKMFQTQGKHKFQRFSRKSSRNKELHREYSRKWSSKRSHNLGGKQHLKCRKRLSNIAKRINRVSEEDFTFMKHHKIRQLAFTLFHYNKDCLRETVESQQLWPMCQQIWWSLCWQGLLIANPPNSLCYRHLLPWQLAVTASPASYVGCERCGCFYWSVHFNDTSSGESEENFSCQKIDCSNNFGSRQQQRILKNKMPMSGMWYFKEDSWRHYNGMEPTLEEKTNWYIKMMEARQNQHQQMQ</sequence>
<organism evidence="2 3">
    <name type="scientific">Octopus sinensis</name>
    <name type="common">East Asian common octopus</name>
    <dbReference type="NCBI Taxonomy" id="2607531"/>
    <lineage>
        <taxon>Eukaryota</taxon>
        <taxon>Metazoa</taxon>
        <taxon>Spiralia</taxon>
        <taxon>Lophotrochozoa</taxon>
        <taxon>Mollusca</taxon>
        <taxon>Cephalopoda</taxon>
        <taxon>Coleoidea</taxon>
        <taxon>Octopodiformes</taxon>
        <taxon>Octopoda</taxon>
        <taxon>Incirrata</taxon>
        <taxon>Octopodidae</taxon>
        <taxon>Octopus</taxon>
    </lineage>
</organism>
<feature type="compositionally biased region" description="Basic and acidic residues" evidence="1">
    <location>
        <begin position="515"/>
        <end position="528"/>
    </location>
</feature>
<feature type="compositionally biased region" description="Basic and acidic residues" evidence="1">
    <location>
        <begin position="491"/>
        <end position="502"/>
    </location>
</feature>
<feature type="compositionally biased region" description="Basic and acidic residues" evidence="1">
    <location>
        <begin position="825"/>
        <end position="846"/>
    </location>
</feature>
<dbReference type="Proteomes" id="UP000515154">
    <property type="component" value="Linkage group LG12"/>
</dbReference>
<protein>
    <submittedName>
        <fullName evidence="3">Uncharacterized protein LOC115217867 isoform X1</fullName>
    </submittedName>
</protein>
<reference evidence="3" key="1">
    <citation type="submission" date="2025-08" db="UniProtKB">
        <authorList>
            <consortium name="RefSeq"/>
        </authorList>
    </citation>
    <scope>IDENTIFICATION</scope>
</reference>
<feature type="region of interest" description="Disordered" evidence="1">
    <location>
        <begin position="489"/>
        <end position="529"/>
    </location>
</feature>
<gene>
    <name evidence="3" type="primary">LOC115217867</name>
</gene>
<feature type="compositionally biased region" description="Basic and acidic residues" evidence="1">
    <location>
        <begin position="768"/>
        <end position="790"/>
    </location>
</feature>
<feature type="region of interest" description="Disordered" evidence="1">
    <location>
        <begin position="825"/>
        <end position="1010"/>
    </location>
</feature>
<keyword evidence="2" id="KW-1185">Reference proteome</keyword>
<feature type="compositionally biased region" description="Basic and acidic residues" evidence="1">
    <location>
        <begin position="746"/>
        <end position="757"/>
    </location>
</feature>
<name>A0A7E6F958_9MOLL</name>
<proteinExistence type="predicted"/>
<accession>A0A7E6F958</accession>
<dbReference type="RefSeq" id="XP_036363805.1">
    <property type="nucleotide sequence ID" value="XM_036507912.1"/>
</dbReference>
<feature type="compositionally biased region" description="Acidic residues" evidence="1">
    <location>
        <begin position="156"/>
        <end position="178"/>
    </location>
</feature>
<feature type="compositionally biased region" description="Basic residues" evidence="1">
    <location>
        <begin position="973"/>
        <end position="985"/>
    </location>
</feature>
<feature type="region of interest" description="Disordered" evidence="1">
    <location>
        <begin position="203"/>
        <end position="225"/>
    </location>
</feature>
<feature type="compositionally biased region" description="Basic residues" evidence="1">
    <location>
        <begin position="998"/>
        <end position="1010"/>
    </location>
</feature>
<feature type="compositionally biased region" description="Polar residues" evidence="1">
    <location>
        <begin position="791"/>
        <end position="805"/>
    </location>
</feature>
<feature type="compositionally biased region" description="Basic and acidic residues" evidence="1">
    <location>
        <begin position="856"/>
        <end position="892"/>
    </location>
</feature>
<evidence type="ECO:0000313" key="2">
    <source>
        <dbReference type="Proteomes" id="UP000515154"/>
    </source>
</evidence>
<feature type="region of interest" description="Disordered" evidence="1">
    <location>
        <begin position="726"/>
        <end position="805"/>
    </location>
</feature>
<feature type="region of interest" description="Disordered" evidence="1">
    <location>
        <begin position="138"/>
        <end position="182"/>
    </location>
</feature>
<feature type="compositionally biased region" description="Basic and acidic residues" evidence="1">
    <location>
        <begin position="986"/>
        <end position="996"/>
    </location>
</feature>
<evidence type="ECO:0000313" key="3">
    <source>
        <dbReference type="RefSeq" id="XP_036363805.1"/>
    </source>
</evidence>